<comment type="caution">
    <text evidence="1">The sequence shown here is derived from an EMBL/GenBank/DDBJ whole genome shotgun (WGS) entry which is preliminary data.</text>
</comment>
<organism evidence="1 2">
    <name type="scientific">Euplotes crassus</name>
    <dbReference type="NCBI Taxonomy" id="5936"/>
    <lineage>
        <taxon>Eukaryota</taxon>
        <taxon>Sar</taxon>
        <taxon>Alveolata</taxon>
        <taxon>Ciliophora</taxon>
        <taxon>Intramacronucleata</taxon>
        <taxon>Spirotrichea</taxon>
        <taxon>Hypotrichia</taxon>
        <taxon>Euplotida</taxon>
        <taxon>Euplotidae</taxon>
        <taxon>Moneuplotes</taxon>
    </lineage>
</organism>
<dbReference type="EMBL" id="CAMPGE010020633">
    <property type="protein sequence ID" value="CAI2378856.1"/>
    <property type="molecule type" value="Genomic_DNA"/>
</dbReference>
<name>A0AAD1XUN6_EUPCR</name>
<dbReference type="Proteomes" id="UP001295684">
    <property type="component" value="Unassembled WGS sequence"/>
</dbReference>
<gene>
    <name evidence="1" type="ORF">ECRASSUSDP1_LOCUS20256</name>
</gene>
<accession>A0AAD1XUN6</accession>
<sequence length="161" mass="19051">MSLPTSTKHRLLLDYNRKRTNKYEGYMKKKTERMEKTGEKPFMHTDQYDTLDQECKALYKRLAEDHKNKDVRKKIVKKLVEKPENTISPTMWLQVNPAYRLEDNHKTHFNETFGKNIDNKDEVDKVYFRRKDNLSDYAEALFQTKIVLSKKNATMGPSAAS</sequence>
<reference evidence="1" key="1">
    <citation type="submission" date="2023-07" db="EMBL/GenBank/DDBJ databases">
        <authorList>
            <consortium name="AG Swart"/>
            <person name="Singh M."/>
            <person name="Singh A."/>
            <person name="Seah K."/>
            <person name="Emmerich C."/>
        </authorList>
    </citation>
    <scope>NUCLEOTIDE SEQUENCE</scope>
    <source>
        <strain evidence="1">DP1</strain>
    </source>
</reference>
<keyword evidence="2" id="KW-1185">Reference proteome</keyword>
<evidence type="ECO:0000313" key="2">
    <source>
        <dbReference type="Proteomes" id="UP001295684"/>
    </source>
</evidence>
<dbReference type="AlphaFoldDB" id="A0AAD1XUN6"/>
<proteinExistence type="predicted"/>
<protein>
    <submittedName>
        <fullName evidence="1">Uncharacterized protein</fullName>
    </submittedName>
</protein>
<evidence type="ECO:0000313" key="1">
    <source>
        <dbReference type="EMBL" id="CAI2378856.1"/>
    </source>
</evidence>